<dbReference type="InterPro" id="IPR029021">
    <property type="entry name" value="Prot-tyrosine_phosphatase-like"/>
</dbReference>
<comment type="similarity">
    <text evidence="3">Belongs to the protein-tyrosine phosphatase family. Non-receptor class dual specificity subfamily.</text>
</comment>
<reference evidence="19" key="3">
    <citation type="submission" date="2015-06" db="UniProtKB">
        <authorList>
            <consortium name="EnsemblMetazoa"/>
        </authorList>
    </citation>
    <scope>IDENTIFICATION</scope>
</reference>
<evidence type="ECO:0000256" key="6">
    <source>
        <dbReference type="ARBA" id="ARBA00022490"/>
    </source>
</evidence>
<dbReference type="Proteomes" id="UP000014760">
    <property type="component" value="Unassembled WGS sequence"/>
</dbReference>
<dbReference type="PROSITE" id="PS00383">
    <property type="entry name" value="TYR_PHOSPHATASE_1"/>
    <property type="match status" value="1"/>
</dbReference>
<evidence type="ECO:0000256" key="14">
    <source>
        <dbReference type="ARBA" id="ARBA00081937"/>
    </source>
</evidence>
<dbReference type="EnsemblMetazoa" id="CapteT166952">
    <property type="protein sequence ID" value="CapteP166952"/>
    <property type="gene ID" value="CapteG166952"/>
</dbReference>
<evidence type="ECO:0000256" key="5">
    <source>
        <dbReference type="ARBA" id="ARBA00013081"/>
    </source>
</evidence>
<dbReference type="EC" id="3.1.3.16" evidence="5"/>
<dbReference type="HOGENOM" id="CLU_047330_4_2_1"/>
<comment type="catalytic activity">
    <reaction evidence="10">
        <text>O-phospho-L-seryl-[protein] + H2O = L-seryl-[protein] + phosphate</text>
        <dbReference type="Rhea" id="RHEA:20629"/>
        <dbReference type="Rhea" id="RHEA-COMP:9863"/>
        <dbReference type="Rhea" id="RHEA-COMP:11604"/>
        <dbReference type="ChEBI" id="CHEBI:15377"/>
        <dbReference type="ChEBI" id="CHEBI:29999"/>
        <dbReference type="ChEBI" id="CHEBI:43474"/>
        <dbReference type="ChEBI" id="CHEBI:83421"/>
        <dbReference type="EC" id="3.1.3.16"/>
    </reaction>
</comment>
<dbReference type="SUPFAM" id="SSF52799">
    <property type="entry name" value="(Phosphotyrosine protein) phosphatases II"/>
    <property type="match status" value="1"/>
</dbReference>
<dbReference type="PROSITE" id="PS50056">
    <property type="entry name" value="TYR_PHOSPHATASE_2"/>
    <property type="match status" value="1"/>
</dbReference>
<sequence length="210" mass="23697">MGRRKVDGGQKSENADEVLRRRSPRLLNSPLKGVRSVEIQKTKASKSPKIISEIVAPKRPPKFSYVVEDLLAGHGRPTLPGHVQYLCDEGFSYIVTLTQNKPRALVQYPGKNLEWMHIPVQDETPPTLEQIWEFVKLVDEAKEKKTKVSVHCAWGRGRTGTMCACYLLHEKDLSANDAIAKIRILRPGSIDTEKQINSVKSFAQDVKNRK</sequence>
<dbReference type="OrthoDB" id="432447at2759"/>
<dbReference type="InterPro" id="IPR003595">
    <property type="entry name" value="Tyr_Pase_cat"/>
</dbReference>
<reference evidence="18 20" key="2">
    <citation type="journal article" date="2013" name="Nature">
        <title>Insights into bilaterian evolution from three spiralian genomes.</title>
        <authorList>
            <person name="Simakov O."/>
            <person name="Marletaz F."/>
            <person name="Cho S.J."/>
            <person name="Edsinger-Gonzales E."/>
            <person name="Havlak P."/>
            <person name="Hellsten U."/>
            <person name="Kuo D.H."/>
            <person name="Larsson T."/>
            <person name="Lv J."/>
            <person name="Arendt D."/>
            <person name="Savage R."/>
            <person name="Osoegawa K."/>
            <person name="de Jong P."/>
            <person name="Grimwood J."/>
            <person name="Chapman J.A."/>
            <person name="Shapiro H."/>
            <person name="Aerts A."/>
            <person name="Otillar R.P."/>
            <person name="Terry A.Y."/>
            <person name="Boore J.L."/>
            <person name="Grigoriev I.V."/>
            <person name="Lindberg D.R."/>
            <person name="Seaver E.C."/>
            <person name="Weisblat D.A."/>
            <person name="Putnam N.H."/>
            <person name="Rokhsar D.S."/>
        </authorList>
    </citation>
    <scope>NUCLEOTIDE SEQUENCE</scope>
    <source>
        <strain evidence="18 20">I ESC-2004</strain>
    </source>
</reference>
<comment type="subcellular location">
    <subcellularLocation>
        <location evidence="2">Cytoplasm</location>
        <location evidence="2">Cytosol</location>
    </subcellularLocation>
    <subcellularLocation>
        <location evidence="1">Nucleus</location>
    </subcellularLocation>
</comment>
<dbReference type="SMART" id="SM00404">
    <property type="entry name" value="PTPc_motif"/>
    <property type="match status" value="1"/>
</dbReference>
<dbReference type="PROSITE" id="PS50054">
    <property type="entry name" value="TYR_PHOSPHATASE_DUAL"/>
    <property type="match status" value="1"/>
</dbReference>
<dbReference type="GO" id="GO:0004725">
    <property type="term" value="F:protein tyrosine phosphatase activity"/>
    <property type="evidence" value="ECO:0007669"/>
    <property type="project" value="UniProtKB-EC"/>
</dbReference>
<keyword evidence="20" id="KW-1185">Reference proteome</keyword>
<evidence type="ECO:0000256" key="4">
    <source>
        <dbReference type="ARBA" id="ARBA00013064"/>
    </source>
</evidence>
<evidence type="ECO:0000256" key="13">
    <source>
        <dbReference type="ARBA" id="ARBA00068789"/>
    </source>
</evidence>
<dbReference type="GO" id="GO:0005634">
    <property type="term" value="C:nucleus"/>
    <property type="evidence" value="ECO:0007669"/>
    <property type="project" value="UniProtKB-SubCell"/>
</dbReference>
<evidence type="ECO:0000256" key="7">
    <source>
        <dbReference type="ARBA" id="ARBA00022801"/>
    </source>
</evidence>
<keyword evidence="9" id="KW-0539">Nucleus</keyword>
<evidence type="ECO:0000256" key="15">
    <source>
        <dbReference type="SAM" id="MobiDB-lite"/>
    </source>
</evidence>
<evidence type="ECO:0000256" key="1">
    <source>
        <dbReference type="ARBA" id="ARBA00004123"/>
    </source>
</evidence>
<feature type="compositionally biased region" description="Basic and acidic residues" evidence="15">
    <location>
        <begin position="1"/>
        <end position="20"/>
    </location>
</feature>
<dbReference type="GO" id="GO:0005829">
    <property type="term" value="C:cytosol"/>
    <property type="evidence" value="ECO:0007669"/>
    <property type="project" value="UniProtKB-SubCell"/>
</dbReference>
<dbReference type="InterPro" id="IPR050561">
    <property type="entry name" value="PTP"/>
</dbReference>
<feature type="region of interest" description="Disordered" evidence="15">
    <location>
        <begin position="1"/>
        <end position="26"/>
    </location>
</feature>
<dbReference type="GO" id="GO:0004722">
    <property type="term" value="F:protein serine/threonine phosphatase activity"/>
    <property type="evidence" value="ECO:0007669"/>
    <property type="project" value="UniProtKB-EC"/>
</dbReference>
<dbReference type="InterPro" id="IPR000387">
    <property type="entry name" value="Tyr_Pase_dom"/>
</dbReference>
<dbReference type="InterPro" id="IPR020422">
    <property type="entry name" value="TYR_PHOSPHATASE_DUAL_dom"/>
</dbReference>
<reference evidence="20" key="1">
    <citation type="submission" date="2012-12" db="EMBL/GenBank/DDBJ databases">
        <authorList>
            <person name="Hellsten U."/>
            <person name="Grimwood J."/>
            <person name="Chapman J.A."/>
            <person name="Shapiro H."/>
            <person name="Aerts A."/>
            <person name="Otillar R.P."/>
            <person name="Terry A.Y."/>
            <person name="Boore J.L."/>
            <person name="Simakov O."/>
            <person name="Marletaz F."/>
            <person name="Cho S.-J."/>
            <person name="Edsinger-Gonzales E."/>
            <person name="Havlak P."/>
            <person name="Kuo D.-H."/>
            <person name="Larsson T."/>
            <person name="Lv J."/>
            <person name="Arendt D."/>
            <person name="Savage R."/>
            <person name="Osoegawa K."/>
            <person name="de Jong P."/>
            <person name="Lindberg D.R."/>
            <person name="Seaver E.C."/>
            <person name="Weisblat D.A."/>
            <person name="Putnam N.H."/>
            <person name="Grigoriev I.V."/>
            <person name="Rokhsar D.S."/>
        </authorList>
    </citation>
    <scope>NUCLEOTIDE SEQUENCE</scope>
    <source>
        <strain evidence="20">I ESC-2004</strain>
    </source>
</reference>
<comment type="catalytic activity">
    <reaction evidence="11">
        <text>O-phospho-L-threonyl-[protein] + H2O = L-threonyl-[protein] + phosphate</text>
        <dbReference type="Rhea" id="RHEA:47004"/>
        <dbReference type="Rhea" id="RHEA-COMP:11060"/>
        <dbReference type="Rhea" id="RHEA-COMP:11605"/>
        <dbReference type="ChEBI" id="CHEBI:15377"/>
        <dbReference type="ChEBI" id="CHEBI:30013"/>
        <dbReference type="ChEBI" id="CHEBI:43474"/>
        <dbReference type="ChEBI" id="CHEBI:61977"/>
        <dbReference type="EC" id="3.1.3.16"/>
    </reaction>
</comment>
<dbReference type="EC" id="3.1.3.48" evidence="4"/>
<dbReference type="SMART" id="SM00195">
    <property type="entry name" value="DSPc"/>
    <property type="match status" value="1"/>
</dbReference>
<feature type="domain" description="Tyrosine specific protein phosphatases" evidence="17">
    <location>
        <begin position="132"/>
        <end position="197"/>
    </location>
</feature>
<evidence type="ECO:0000313" key="20">
    <source>
        <dbReference type="Proteomes" id="UP000014760"/>
    </source>
</evidence>
<evidence type="ECO:0000256" key="9">
    <source>
        <dbReference type="ARBA" id="ARBA00023242"/>
    </source>
</evidence>
<dbReference type="EMBL" id="KB303020">
    <property type="protein sequence ID" value="ELU03644.1"/>
    <property type="molecule type" value="Genomic_DNA"/>
</dbReference>
<dbReference type="STRING" id="283909.R7UCB8"/>
<evidence type="ECO:0000256" key="3">
    <source>
        <dbReference type="ARBA" id="ARBA00008601"/>
    </source>
</evidence>
<dbReference type="FunFam" id="3.90.190.10:FF:000063">
    <property type="entry name" value="Dual specificity phosphatase 23"/>
    <property type="match status" value="1"/>
</dbReference>
<evidence type="ECO:0000256" key="12">
    <source>
        <dbReference type="ARBA" id="ARBA00053915"/>
    </source>
</evidence>
<evidence type="ECO:0000313" key="19">
    <source>
        <dbReference type="EnsemblMetazoa" id="CapteP166952"/>
    </source>
</evidence>
<evidence type="ECO:0000256" key="10">
    <source>
        <dbReference type="ARBA" id="ARBA00047761"/>
    </source>
</evidence>
<dbReference type="AlphaFoldDB" id="R7UCB8"/>
<evidence type="ECO:0000313" key="18">
    <source>
        <dbReference type="EMBL" id="ELU03644.1"/>
    </source>
</evidence>
<evidence type="ECO:0000259" key="16">
    <source>
        <dbReference type="PROSITE" id="PS50054"/>
    </source>
</evidence>
<dbReference type="InterPro" id="IPR057023">
    <property type="entry name" value="PTP-SAK"/>
</dbReference>
<evidence type="ECO:0000259" key="17">
    <source>
        <dbReference type="PROSITE" id="PS50056"/>
    </source>
</evidence>
<dbReference type="CDD" id="cd14504">
    <property type="entry name" value="DUSP23"/>
    <property type="match status" value="1"/>
</dbReference>
<organism evidence="18">
    <name type="scientific">Capitella teleta</name>
    <name type="common">Polychaete worm</name>
    <dbReference type="NCBI Taxonomy" id="283909"/>
    <lineage>
        <taxon>Eukaryota</taxon>
        <taxon>Metazoa</taxon>
        <taxon>Spiralia</taxon>
        <taxon>Lophotrochozoa</taxon>
        <taxon>Annelida</taxon>
        <taxon>Polychaeta</taxon>
        <taxon>Sedentaria</taxon>
        <taxon>Scolecida</taxon>
        <taxon>Capitellidae</taxon>
        <taxon>Capitella</taxon>
    </lineage>
</organism>
<dbReference type="OMA" id="PAHYQYL"/>
<feature type="domain" description="Tyrosine-protein phosphatase" evidence="16">
    <location>
        <begin position="62"/>
        <end position="208"/>
    </location>
</feature>
<comment type="function">
    <text evidence="12">Protein phosphatase that mediates dephosphorylation of proteins phosphorylated on Tyr and Ser/Thr residues. In vitro, it can dephosphorylate p44-ERK1 (MAPK3) but not p54 SAPK-beta (MAPK10) in vitro. Able to enhance activation of JNK and p38 (MAPK14).</text>
</comment>
<gene>
    <name evidence="18" type="ORF">CAPTEDRAFT_166952</name>
</gene>
<dbReference type="PANTHER" id="PTHR23339">
    <property type="entry name" value="TYROSINE SPECIFIC PROTEIN PHOSPHATASE AND DUAL SPECIFICITY PROTEIN PHOSPHATASE"/>
    <property type="match status" value="1"/>
</dbReference>
<dbReference type="Gene3D" id="3.90.190.10">
    <property type="entry name" value="Protein tyrosine phosphatase superfamily"/>
    <property type="match status" value="1"/>
</dbReference>
<proteinExistence type="inferred from homology"/>
<accession>R7UCB8</accession>
<keyword evidence="6" id="KW-0963">Cytoplasm</keyword>
<protein>
    <recommendedName>
        <fullName evidence="13">Dual specificity protein phosphatase 23</fullName>
        <ecNumber evidence="5">3.1.3.16</ecNumber>
        <ecNumber evidence="4">3.1.3.48</ecNumber>
    </recommendedName>
    <alternativeName>
        <fullName evidence="14">Low molecular mass dual specificity phosphatase 3</fullName>
    </alternativeName>
</protein>
<keyword evidence="8" id="KW-0904">Protein phosphatase</keyword>
<dbReference type="Pfam" id="PF22784">
    <property type="entry name" value="PTP-SAK"/>
    <property type="match status" value="1"/>
</dbReference>
<name>R7UCB8_CAPTE</name>
<dbReference type="InterPro" id="IPR016130">
    <property type="entry name" value="Tyr_Pase_AS"/>
</dbReference>
<evidence type="ECO:0000256" key="11">
    <source>
        <dbReference type="ARBA" id="ARBA00048336"/>
    </source>
</evidence>
<keyword evidence="7" id="KW-0378">Hydrolase</keyword>
<evidence type="ECO:0000256" key="8">
    <source>
        <dbReference type="ARBA" id="ARBA00022912"/>
    </source>
</evidence>
<evidence type="ECO:0000256" key="2">
    <source>
        <dbReference type="ARBA" id="ARBA00004514"/>
    </source>
</evidence>
<dbReference type="EMBL" id="AMQN01001500">
    <property type="status" value="NOT_ANNOTATED_CDS"/>
    <property type="molecule type" value="Genomic_DNA"/>
</dbReference>